<protein>
    <submittedName>
        <fullName evidence="2">Uncharacterized protein</fullName>
    </submittedName>
</protein>
<sequence length="161" mass="17911">MQQLLDGVRRNRKKHNWQALCKPENTSLSRATGFNKENVAAFQDNYRIVLQKYEFTAEEYNLDKTAVSTVVQTPNVVAWTGVKQVGQAASPERVFGDEHFEGSSVTDRPVNTPQITDTAPGTSKLTANIYGPYATALAMPEKHAENRTMSHNYVVSPEHAS</sequence>
<keyword evidence="3" id="KW-1185">Reference proteome</keyword>
<reference evidence="2 3" key="1">
    <citation type="submission" date="2023-02" db="EMBL/GenBank/DDBJ databases">
        <title>LHISI_Scaffold_Assembly.</title>
        <authorList>
            <person name="Stuart O.P."/>
            <person name="Cleave R."/>
            <person name="Magrath M.J.L."/>
            <person name="Mikheyev A.S."/>
        </authorList>
    </citation>
    <scope>NUCLEOTIDE SEQUENCE [LARGE SCALE GENOMIC DNA]</scope>
    <source>
        <strain evidence="2">Daus_M_001</strain>
        <tissue evidence="2">Leg muscle</tissue>
    </source>
</reference>
<accession>A0ABQ9G6W7</accession>
<evidence type="ECO:0000256" key="1">
    <source>
        <dbReference type="SAM" id="MobiDB-lite"/>
    </source>
</evidence>
<organism evidence="2 3">
    <name type="scientific">Dryococelus australis</name>
    <dbReference type="NCBI Taxonomy" id="614101"/>
    <lineage>
        <taxon>Eukaryota</taxon>
        <taxon>Metazoa</taxon>
        <taxon>Ecdysozoa</taxon>
        <taxon>Arthropoda</taxon>
        <taxon>Hexapoda</taxon>
        <taxon>Insecta</taxon>
        <taxon>Pterygota</taxon>
        <taxon>Neoptera</taxon>
        <taxon>Polyneoptera</taxon>
        <taxon>Phasmatodea</taxon>
        <taxon>Verophasmatodea</taxon>
        <taxon>Anareolatae</taxon>
        <taxon>Phasmatidae</taxon>
        <taxon>Eurycanthinae</taxon>
        <taxon>Dryococelus</taxon>
    </lineage>
</organism>
<comment type="caution">
    <text evidence="2">The sequence shown here is derived from an EMBL/GenBank/DDBJ whole genome shotgun (WGS) entry which is preliminary data.</text>
</comment>
<evidence type="ECO:0000313" key="2">
    <source>
        <dbReference type="EMBL" id="KAJ8868193.1"/>
    </source>
</evidence>
<evidence type="ECO:0000313" key="3">
    <source>
        <dbReference type="Proteomes" id="UP001159363"/>
    </source>
</evidence>
<gene>
    <name evidence="2" type="ORF">PR048_032002</name>
</gene>
<dbReference type="EMBL" id="JARBHB010000015">
    <property type="protein sequence ID" value="KAJ8868193.1"/>
    <property type="molecule type" value="Genomic_DNA"/>
</dbReference>
<feature type="compositionally biased region" description="Polar residues" evidence="1">
    <location>
        <begin position="103"/>
        <end position="120"/>
    </location>
</feature>
<name>A0ABQ9G6W7_9NEOP</name>
<proteinExistence type="predicted"/>
<feature type="region of interest" description="Disordered" evidence="1">
    <location>
        <begin position="101"/>
        <end position="120"/>
    </location>
</feature>
<dbReference type="Proteomes" id="UP001159363">
    <property type="component" value="Chromosome 14"/>
</dbReference>